<keyword evidence="3" id="KW-1185">Reference proteome</keyword>
<accession>W9H1Q1</accession>
<dbReference type="PATRIC" id="fig|1385369.3.peg.2885"/>
<dbReference type="RefSeq" id="WP_198038322.1">
    <property type="nucleotide sequence ID" value="NZ_AVFL01000009.1"/>
</dbReference>
<evidence type="ECO:0000313" key="2">
    <source>
        <dbReference type="EMBL" id="EWY40014.1"/>
    </source>
</evidence>
<name>W9H1Q1_9PROT</name>
<sequence>MTLLQGVGLFVAGYLALLARSAWKQGEIRQFLMSCLLLATLFGVLAAVVAAYVRWMAN</sequence>
<evidence type="ECO:0000256" key="1">
    <source>
        <dbReference type="SAM" id="Phobius"/>
    </source>
</evidence>
<evidence type="ECO:0000313" key="3">
    <source>
        <dbReference type="Proteomes" id="UP000019486"/>
    </source>
</evidence>
<comment type="caution">
    <text evidence="2">The sequence shown here is derived from an EMBL/GenBank/DDBJ whole genome shotgun (WGS) entry which is preliminary data.</text>
</comment>
<proteinExistence type="predicted"/>
<reference evidence="2 3" key="1">
    <citation type="submission" date="2013-08" db="EMBL/GenBank/DDBJ databases">
        <title>The genome sequence of Skermanella stibiiresistens.</title>
        <authorList>
            <person name="Zhu W."/>
            <person name="Wang G."/>
        </authorList>
    </citation>
    <scope>NUCLEOTIDE SEQUENCE [LARGE SCALE GENOMIC DNA]</scope>
    <source>
        <strain evidence="2 3">SB22</strain>
    </source>
</reference>
<protein>
    <submittedName>
        <fullName evidence="2">Uncharacterized protein</fullName>
    </submittedName>
</protein>
<feature type="transmembrane region" description="Helical" evidence="1">
    <location>
        <begin position="31"/>
        <end position="53"/>
    </location>
</feature>
<organism evidence="2 3">
    <name type="scientific">Skermanella stibiiresistens SB22</name>
    <dbReference type="NCBI Taxonomy" id="1385369"/>
    <lineage>
        <taxon>Bacteria</taxon>
        <taxon>Pseudomonadati</taxon>
        <taxon>Pseudomonadota</taxon>
        <taxon>Alphaproteobacteria</taxon>
        <taxon>Rhodospirillales</taxon>
        <taxon>Azospirillaceae</taxon>
        <taxon>Skermanella</taxon>
    </lineage>
</organism>
<keyword evidence="1" id="KW-0472">Membrane</keyword>
<dbReference type="AlphaFoldDB" id="W9H1Q1"/>
<gene>
    <name evidence="2" type="ORF">N825_03215</name>
</gene>
<dbReference type="EMBL" id="AVFL01000009">
    <property type="protein sequence ID" value="EWY40014.1"/>
    <property type="molecule type" value="Genomic_DNA"/>
</dbReference>
<keyword evidence="1" id="KW-0812">Transmembrane</keyword>
<keyword evidence="1" id="KW-1133">Transmembrane helix</keyword>
<dbReference type="Proteomes" id="UP000019486">
    <property type="component" value="Unassembled WGS sequence"/>
</dbReference>